<dbReference type="InterPro" id="IPR027417">
    <property type="entry name" value="P-loop_NTPase"/>
</dbReference>
<dbReference type="PANTHER" id="PTHR47691">
    <property type="entry name" value="REGULATOR-RELATED"/>
    <property type="match status" value="1"/>
</dbReference>
<dbReference type="Gene3D" id="3.40.50.300">
    <property type="entry name" value="P-loop containing nucleotide triphosphate hydrolases"/>
    <property type="match status" value="1"/>
</dbReference>
<name>A0A450SCG0_9GAMM</name>
<dbReference type="PANTHER" id="PTHR47691:SF3">
    <property type="entry name" value="HTH-TYPE TRANSCRIPTIONAL REGULATOR RV0890C-RELATED"/>
    <property type="match status" value="1"/>
</dbReference>
<proteinExistence type="predicted"/>
<gene>
    <name evidence="3" type="ORF">BECKFW1821A_GA0114235_102525</name>
</gene>
<protein>
    <recommendedName>
        <fullName evidence="4">AAA ATPase domain-containing protein</fullName>
    </recommendedName>
</protein>
<feature type="transmembrane region" description="Helical" evidence="2">
    <location>
        <begin position="103"/>
        <end position="124"/>
    </location>
</feature>
<keyword evidence="2" id="KW-0472">Membrane</keyword>
<feature type="region of interest" description="Disordered" evidence="1">
    <location>
        <begin position="212"/>
        <end position="251"/>
    </location>
</feature>
<reference evidence="3" key="1">
    <citation type="submission" date="2019-02" db="EMBL/GenBank/DDBJ databases">
        <authorList>
            <person name="Gruber-Vodicka R. H."/>
            <person name="Seah K. B. B."/>
        </authorList>
    </citation>
    <scope>NUCLEOTIDE SEQUENCE</scope>
    <source>
        <strain evidence="3">BECK_BZ15</strain>
    </source>
</reference>
<organism evidence="3">
    <name type="scientific">Candidatus Kentrum sp. FW</name>
    <dbReference type="NCBI Taxonomy" id="2126338"/>
    <lineage>
        <taxon>Bacteria</taxon>
        <taxon>Pseudomonadati</taxon>
        <taxon>Pseudomonadota</taxon>
        <taxon>Gammaproteobacteria</taxon>
        <taxon>Candidatus Kentrum</taxon>
    </lineage>
</organism>
<feature type="transmembrane region" description="Helical" evidence="2">
    <location>
        <begin position="42"/>
        <end position="61"/>
    </location>
</feature>
<dbReference type="SUPFAM" id="SSF52540">
    <property type="entry name" value="P-loop containing nucleoside triphosphate hydrolases"/>
    <property type="match status" value="1"/>
</dbReference>
<keyword evidence="2" id="KW-0812">Transmembrane</keyword>
<dbReference type="AlphaFoldDB" id="A0A450SCG0"/>
<accession>A0A450SCG0</accession>
<feature type="transmembrane region" description="Helical" evidence="2">
    <location>
        <begin position="68"/>
        <end position="88"/>
    </location>
</feature>
<dbReference type="InterPro" id="IPR011990">
    <property type="entry name" value="TPR-like_helical_dom_sf"/>
</dbReference>
<evidence type="ECO:0000256" key="2">
    <source>
        <dbReference type="SAM" id="Phobius"/>
    </source>
</evidence>
<sequence>MSTEPSTRQDTKPIISLPAWTMIGLLIAVATLGATFGSDHPVAPFVFSGAAIIGLIGVWFAVKDKDRLAAIVSAIATLGIVFLLIPWIQDFVSTRYPLISNILPWAIVVLLGAVLVFVLIVFFLRKRLSSTIDPPASPAEPSPTPLPLGFHGAPELLEKKFVGREQEFRELDRAWDGVVSGESPHPTVGVIAWGGFGKTVLVRQWLWRRGFDRPGQAPPSSRQGMPGPRARDGNISMPEPNAGDSNDTPDALFWRSFQEGEGADAFALAIISYFSQDPRLEKLPPDSSQQIALLRRAMGERRYLLVLDGLEVEQIKTRGDELGKLKSHFLRDLLREHAAGRLGTGLVVITSRLPLTDLAGENTYGALDLEKRPLKDDEIHLLLKLEGVTQYSEAELQELIGVSGRHPLTLATIAGILETYNGGSATGWQRFDNEIFPPPEGDQNERHLWRVLAWTDGLLNAAEKRVMTTLAHFREPVKLQWLNHLLVPEAANVAGALRGEPPAKQEAVPEPDENASVEERLKWLLGQFESASGSAPTYTPEELRLPGSPMTGQALRRALESLVGLGLLRRDTDTYAMHGLVREHFRRQLAREDQDGPMEIHTRLYRLYTAIIQPVWRPDGLEGLRPLYEAVYHGVRAGLHQETVEDVYRDRILRGTGSDGFYSASKLGAIEADLAAVANFFGQSWRAVSPKLSAPDQAWLLSEAATRLRALGRLREALEPMEAGLDMAVEQENWGSAAIRASNLSELELTLGEIERAVKDGERSVAFADRNEEWDMRMIMRTTHADALHQAGDGAAARALFQAAEEMQAERQPEYPHLYSLRGFLYADLLLAGAERAAWRESVGWIRPPGRIHQETKAPEAGIAEAVEERWMRAGSAYPPYGSGAQAPIADCDRATERATQTLEWMTNDPNAPILTVTLDHLTLARAGLYRALLSGGGSCAIPPKAGDTQLPDTAPQTAVDTHLTAAVEGLRKSGNMDDLPRGLLTRAWVRAVMGDSSGARSDLAEAWKIADNGSMGLFQADILLTRARLLFREDKDRAREDLHRARDLVEEYGYHRRDGELADAEEVVHGRHRK</sequence>
<dbReference type="SUPFAM" id="SSF48452">
    <property type="entry name" value="TPR-like"/>
    <property type="match status" value="1"/>
</dbReference>
<feature type="transmembrane region" description="Helical" evidence="2">
    <location>
        <begin position="14"/>
        <end position="36"/>
    </location>
</feature>
<evidence type="ECO:0000313" key="3">
    <source>
        <dbReference type="EMBL" id="VFJ50013.1"/>
    </source>
</evidence>
<keyword evidence="2" id="KW-1133">Transmembrane helix</keyword>
<evidence type="ECO:0008006" key="4">
    <source>
        <dbReference type="Google" id="ProtNLM"/>
    </source>
</evidence>
<dbReference type="EMBL" id="CAADEW010000025">
    <property type="protein sequence ID" value="VFJ50013.1"/>
    <property type="molecule type" value="Genomic_DNA"/>
</dbReference>
<evidence type="ECO:0000256" key="1">
    <source>
        <dbReference type="SAM" id="MobiDB-lite"/>
    </source>
</evidence>
<dbReference type="Gene3D" id="1.25.40.10">
    <property type="entry name" value="Tetratricopeptide repeat domain"/>
    <property type="match status" value="1"/>
</dbReference>